<sequence length="146" mass="16669">MISGNQGQDESALDLNLSVLTDRGGSDTSVTDKSGIYIFDIETEARIKQYIQMEQDRLLYYKEEVFEGKAKWADAELETIKGQIFAMSSTSNRSFENRNPGLSEKGNTAWFIVLPVFCIFISLSYGRIKKKEREKRIADIDNSYDE</sequence>
<dbReference type="AlphaFoldDB" id="A0A7X2TE47"/>
<keyword evidence="3" id="KW-1185">Reference proteome</keyword>
<dbReference type="RefSeq" id="WP_154474006.1">
    <property type="nucleotide sequence ID" value="NZ_VUMD01000031.1"/>
</dbReference>
<gene>
    <name evidence="2" type="ORF">FYJ39_19410</name>
</gene>
<evidence type="ECO:0000313" key="2">
    <source>
        <dbReference type="EMBL" id="MSS38617.1"/>
    </source>
</evidence>
<keyword evidence="1" id="KW-0472">Membrane</keyword>
<reference evidence="2 3" key="1">
    <citation type="submission" date="2019-08" db="EMBL/GenBank/DDBJ databases">
        <title>In-depth cultivation of the pig gut microbiome towards novel bacterial diversity and tailored functional studies.</title>
        <authorList>
            <person name="Wylensek D."/>
            <person name="Hitch T.C.A."/>
            <person name="Clavel T."/>
        </authorList>
    </citation>
    <scope>NUCLEOTIDE SEQUENCE [LARGE SCALE GENOMIC DNA]</scope>
    <source>
        <strain evidence="2 3">WCA-389-WT-23D1</strain>
    </source>
</reference>
<protein>
    <submittedName>
        <fullName evidence="2">Uncharacterized protein</fullName>
    </submittedName>
</protein>
<accession>A0A7X2TE47</accession>
<keyword evidence="1" id="KW-1133">Transmembrane helix</keyword>
<evidence type="ECO:0000313" key="3">
    <source>
        <dbReference type="Proteomes" id="UP000429958"/>
    </source>
</evidence>
<comment type="caution">
    <text evidence="2">The sequence shown here is derived from an EMBL/GenBank/DDBJ whole genome shotgun (WGS) entry which is preliminary data.</text>
</comment>
<name>A0A7X2TE47_9CLOT</name>
<dbReference type="Proteomes" id="UP000429958">
    <property type="component" value="Unassembled WGS sequence"/>
</dbReference>
<feature type="transmembrane region" description="Helical" evidence="1">
    <location>
        <begin position="108"/>
        <end position="126"/>
    </location>
</feature>
<proteinExistence type="predicted"/>
<evidence type="ECO:0000256" key="1">
    <source>
        <dbReference type="SAM" id="Phobius"/>
    </source>
</evidence>
<organism evidence="2 3">
    <name type="scientific">Clostridium porci</name>
    <dbReference type="NCBI Taxonomy" id="2605778"/>
    <lineage>
        <taxon>Bacteria</taxon>
        <taxon>Bacillati</taxon>
        <taxon>Bacillota</taxon>
        <taxon>Clostridia</taxon>
        <taxon>Eubacteriales</taxon>
        <taxon>Clostridiaceae</taxon>
        <taxon>Clostridium</taxon>
    </lineage>
</organism>
<dbReference type="EMBL" id="VUMD01000031">
    <property type="protein sequence ID" value="MSS38617.1"/>
    <property type="molecule type" value="Genomic_DNA"/>
</dbReference>
<keyword evidence="1" id="KW-0812">Transmembrane</keyword>